<feature type="domain" description="Ribbon-helix-helix" evidence="1">
    <location>
        <begin position="4"/>
        <end position="71"/>
    </location>
</feature>
<sequence>MSLSKRSLTLHGHRTSLALEPEFWSALEDIAASERISLPMLVARIDDGRQLDPATLPPSLSSALRVAALNHFRKNRSDPAP</sequence>
<dbReference type="RefSeq" id="WP_181759275.1">
    <property type="nucleotide sequence ID" value="NZ_BMCR01000002.1"/>
</dbReference>
<dbReference type="EMBL" id="JACEON010000004">
    <property type="protein sequence ID" value="MBA4611068.1"/>
    <property type="molecule type" value="Genomic_DNA"/>
</dbReference>
<dbReference type="Pfam" id="PF13467">
    <property type="entry name" value="RHH_4"/>
    <property type="match status" value="1"/>
</dbReference>
<keyword evidence="3" id="KW-1185">Reference proteome</keyword>
<dbReference type="Proteomes" id="UP000559404">
    <property type="component" value="Unassembled WGS sequence"/>
</dbReference>
<name>A0A838XQU0_9HYPH</name>
<reference evidence="2 3" key="1">
    <citation type="submission" date="2020-07" db="EMBL/GenBank/DDBJ databases">
        <authorList>
            <person name="Li M."/>
        </authorList>
    </citation>
    <scope>NUCLEOTIDE SEQUENCE [LARGE SCALE GENOMIC DNA]</scope>
    <source>
        <strain evidence="2 3">DSM 23284</strain>
    </source>
</reference>
<protein>
    <submittedName>
        <fullName evidence="2">Ribbon-helix-helix domain-containing protein</fullName>
    </submittedName>
</protein>
<dbReference type="Gene3D" id="1.10.3990.20">
    <property type="entry name" value="protein bp1543"/>
    <property type="match status" value="1"/>
</dbReference>
<organism evidence="2 3">
    <name type="scientific">Stappia taiwanensis</name>
    <dbReference type="NCBI Taxonomy" id="992267"/>
    <lineage>
        <taxon>Bacteria</taxon>
        <taxon>Pseudomonadati</taxon>
        <taxon>Pseudomonadota</taxon>
        <taxon>Alphaproteobacteria</taxon>
        <taxon>Hyphomicrobiales</taxon>
        <taxon>Stappiaceae</taxon>
        <taxon>Stappia</taxon>
    </lineage>
</organism>
<evidence type="ECO:0000313" key="3">
    <source>
        <dbReference type="Proteomes" id="UP000559404"/>
    </source>
</evidence>
<comment type="caution">
    <text evidence="2">The sequence shown here is derived from an EMBL/GenBank/DDBJ whole genome shotgun (WGS) entry which is preliminary data.</text>
</comment>
<proteinExistence type="predicted"/>
<gene>
    <name evidence="2" type="ORF">H1W37_05370</name>
</gene>
<evidence type="ECO:0000259" key="1">
    <source>
        <dbReference type="Pfam" id="PF13467"/>
    </source>
</evidence>
<reference evidence="2 3" key="2">
    <citation type="submission" date="2020-08" db="EMBL/GenBank/DDBJ databases">
        <title>Stappia taiwanensis sp. nov., isolated from a coastal thermal spring.</title>
        <authorList>
            <person name="Kampfer P."/>
        </authorList>
    </citation>
    <scope>NUCLEOTIDE SEQUENCE [LARGE SCALE GENOMIC DNA]</scope>
    <source>
        <strain evidence="2 3">DSM 23284</strain>
    </source>
</reference>
<dbReference type="InterPro" id="IPR027373">
    <property type="entry name" value="RHH_dom"/>
</dbReference>
<accession>A0A838XQU0</accession>
<dbReference type="AlphaFoldDB" id="A0A838XQU0"/>
<evidence type="ECO:0000313" key="2">
    <source>
        <dbReference type="EMBL" id="MBA4611068.1"/>
    </source>
</evidence>
<dbReference type="InterPro" id="IPR038268">
    <property type="entry name" value="RHH_sf"/>
</dbReference>